<protein>
    <submittedName>
        <fullName evidence="1">Coiled-coil domain containing 151</fullName>
    </submittedName>
</protein>
<comment type="caution">
    <text evidence="1">The sequence shown here is derived from an EMBL/GenBank/DDBJ whole genome shotgun (WGS) entry which is preliminary data.</text>
</comment>
<proteinExistence type="predicted"/>
<sequence>MLDHIADREFFSSLEGRLPTYNTRITLPLAGPKDKFFDEEETEEEDNDVVTREELKVRSQKLIESRSKRRSRSRRL</sequence>
<reference evidence="1 2" key="1">
    <citation type="journal article" date="2020" name="Nature">
        <title>Six reference-quality genomes reveal evolution of bat adaptations.</title>
        <authorList>
            <person name="Jebb D."/>
            <person name="Huang Z."/>
            <person name="Pippel M."/>
            <person name="Hughes G.M."/>
            <person name="Lavrichenko K."/>
            <person name="Devanna P."/>
            <person name="Winkler S."/>
            <person name="Jermiin L.S."/>
            <person name="Skirmuntt E.C."/>
            <person name="Katzourakis A."/>
            <person name="Burkitt-Gray L."/>
            <person name="Ray D.A."/>
            <person name="Sullivan K.A.M."/>
            <person name="Roscito J.G."/>
            <person name="Kirilenko B.M."/>
            <person name="Davalos L.M."/>
            <person name="Corthals A.P."/>
            <person name="Power M.L."/>
            <person name="Jones G."/>
            <person name="Ransome R.D."/>
            <person name="Dechmann D.K.N."/>
            <person name="Locatelli A.G."/>
            <person name="Puechmaille S.J."/>
            <person name="Fedrigo O."/>
            <person name="Jarvis E.D."/>
            <person name="Hiller M."/>
            <person name="Vernes S.C."/>
            <person name="Myers E.W."/>
            <person name="Teeling E.C."/>
        </authorList>
    </citation>
    <scope>NUCLEOTIDE SEQUENCE [LARGE SCALE GENOMIC DNA]</scope>
    <source>
        <strain evidence="1">Bat1K_MPI-CBG_1</strain>
    </source>
</reference>
<organism evidence="1 2">
    <name type="scientific">Phyllostomus discolor</name>
    <name type="common">pale spear-nosed bat</name>
    <dbReference type="NCBI Taxonomy" id="89673"/>
    <lineage>
        <taxon>Eukaryota</taxon>
        <taxon>Metazoa</taxon>
        <taxon>Chordata</taxon>
        <taxon>Craniata</taxon>
        <taxon>Vertebrata</taxon>
        <taxon>Euteleostomi</taxon>
        <taxon>Mammalia</taxon>
        <taxon>Eutheria</taxon>
        <taxon>Laurasiatheria</taxon>
        <taxon>Chiroptera</taxon>
        <taxon>Yangochiroptera</taxon>
        <taxon>Phyllostomidae</taxon>
        <taxon>Phyllostominae</taxon>
        <taxon>Phyllostomus</taxon>
    </lineage>
</organism>
<dbReference type="Proteomes" id="UP000664940">
    <property type="component" value="Unassembled WGS sequence"/>
</dbReference>
<dbReference type="PANTHER" id="PTHR46518:SF1">
    <property type="entry name" value="OUTER DYNEIN ARM-DOCKING COMPLEX SUBUNIT 3"/>
    <property type="match status" value="1"/>
</dbReference>
<dbReference type="GO" id="GO:0035253">
    <property type="term" value="C:ciliary rootlet"/>
    <property type="evidence" value="ECO:0007669"/>
    <property type="project" value="TreeGrafter"/>
</dbReference>
<evidence type="ECO:0000313" key="2">
    <source>
        <dbReference type="Proteomes" id="UP000664940"/>
    </source>
</evidence>
<dbReference type="GO" id="GO:0003341">
    <property type="term" value="P:cilium movement"/>
    <property type="evidence" value="ECO:0007669"/>
    <property type="project" value="InterPro"/>
</dbReference>
<dbReference type="GO" id="GO:0036158">
    <property type="term" value="P:outer dynein arm assembly"/>
    <property type="evidence" value="ECO:0007669"/>
    <property type="project" value="InterPro"/>
</dbReference>
<dbReference type="GO" id="GO:0097542">
    <property type="term" value="C:ciliary tip"/>
    <property type="evidence" value="ECO:0007669"/>
    <property type="project" value="TreeGrafter"/>
</dbReference>
<accession>A0A833ZHL6</accession>
<dbReference type="PANTHER" id="PTHR46518">
    <property type="entry name" value="COILED-COIL DOMAIN-CONTAINING PROTEIN 151"/>
    <property type="match status" value="1"/>
</dbReference>
<dbReference type="GO" id="GO:0036064">
    <property type="term" value="C:ciliary basal body"/>
    <property type="evidence" value="ECO:0007669"/>
    <property type="project" value="TreeGrafter"/>
</dbReference>
<name>A0A833ZHL6_9CHIR</name>
<dbReference type="InterPro" id="IPR033192">
    <property type="entry name" value="ODAD3"/>
</dbReference>
<gene>
    <name evidence="1" type="ORF">HJG60_002183</name>
</gene>
<dbReference type="EMBL" id="JABVXQ010000008">
    <property type="protein sequence ID" value="KAF6092758.1"/>
    <property type="molecule type" value="Genomic_DNA"/>
</dbReference>
<dbReference type="AlphaFoldDB" id="A0A833ZHL6"/>
<evidence type="ECO:0000313" key="1">
    <source>
        <dbReference type="EMBL" id="KAF6092758.1"/>
    </source>
</evidence>